<protein>
    <submittedName>
        <fullName evidence="3">Uncharacterized protein</fullName>
    </submittedName>
</protein>
<evidence type="ECO:0000313" key="3">
    <source>
        <dbReference type="EMBL" id="MBD2505557.1"/>
    </source>
</evidence>
<organism evidence="3 4">
    <name type="scientific">Anabaena azotica FACHB-119</name>
    <dbReference type="NCBI Taxonomy" id="947527"/>
    <lineage>
        <taxon>Bacteria</taxon>
        <taxon>Bacillati</taxon>
        <taxon>Cyanobacteriota</taxon>
        <taxon>Cyanophyceae</taxon>
        <taxon>Nostocales</taxon>
        <taxon>Nostocaceae</taxon>
        <taxon>Anabaena</taxon>
        <taxon>Anabaena azotica</taxon>
    </lineage>
</organism>
<evidence type="ECO:0000313" key="4">
    <source>
        <dbReference type="Proteomes" id="UP000661112"/>
    </source>
</evidence>
<proteinExistence type="predicted"/>
<comment type="caution">
    <text evidence="3">The sequence shown here is derived from an EMBL/GenBank/DDBJ whole genome shotgun (WGS) entry which is preliminary data.</text>
</comment>
<dbReference type="RefSeq" id="WP_190480472.1">
    <property type="nucleotide sequence ID" value="NZ_JACJSG010000098.1"/>
</dbReference>
<dbReference type="EMBL" id="JACJSG010000098">
    <property type="protein sequence ID" value="MBD2505557.1"/>
    <property type="molecule type" value="Genomic_DNA"/>
</dbReference>
<evidence type="ECO:0000256" key="2">
    <source>
        <dbReference type="SAM" id="Phobius"/>
    </source>
</evidence>
<gene>
    <name evidence="3" type="ORF">H6G83_34025</name>
</gene>
<reference evidence="3 4" key="1">
    <citation type="journal article" date="2020" name="ISME J.">
        <title>Comparative genomics reveals insights into cyanobacterial evolution and habitat adaptation.</title>
        <authorList>
            <person name="Chen M.Y."/>
            <person name="Teng W.K."/>
            <person name="Zhao L."/>
            <person name="Hu C.X."/>
            <person name="Zhou Y.K."/>
            <person name="Han B.P."/>
            <person name="Song L.R."/>
            <person name="Shu W.S."/>
        </authorList>
    </citation>
    <scope>NUCLEOTIDE SEQUENCE [LARGE SCALE GENOMIC DNA]</scope>
    <source>
        <strain evidence="3 4">FACHB-119</strain>
    </source>
</reference>
<sequence>MTLLGIDKSSVSVDTTQVKLWGEEDLLTPTLRREKLETLLCQKVQQGEDPTLCQKVLDYLYFSAFQDKVNRIAVQKEKERSVFASVQQVIITSFAILGMFAFLAAACNKSVVRSPSLGVNPPAIQQQAPGATPGVELKQGNFNNR</sequence>
<feature type="region of interest" description="Disordered" evidence="1">
    <location>
        <begin position="123"/>
        <end position="145"/>
    </location>
</feature>
<keyword evidence="2" id="KW-0472">Membrane</keyword>
<keyword evidence="2" id="KW-1133">Transmembrane helix</keyword>
<name>A0ABR8DF37_9NOST</name>
<dbReference type="Proteomes" id="UP000661112">
    <property type="component" value="Unassembled WGS sequence"/>
</dbReference>
<keyword evidence="2" id="KW-0812">Transmembrane</keyword>
<feature type="transmembrane region" description="Helical" evidence="2">
    <location>
        <begin position="81"/>
        <end position="106"/>
    </location>
</feature>
<evidence type="ECO:0000256" key="1">
    <source>
        <dbReference type="SAM" id="MobiDB-lite"/>
    </source>
</evidence>
<accession>A0ABR8DF37</accession>
<keyword evidence="4" id="KW-1185">Reference proteome</keyword>